<name>A0A0E0DC85_9ORYZ</name>
<accession>A0A0E0DC85</accession>
<dbReference type="PANTHER" id="PTHR13015:SF0">
    <property type="entry name" value="WASH COMPLEX SUBUNIT 3"/>
    <property type="match status" value="1"/>
</dbReference>
<reference evidence="3" key="2">
    <citation type="submission" date="2018-05" db="EMBL/GenBank/DDBJ databases">
        <title>OmerRS3 (Oryza meridionalis Reference Sequence Version 3).</title>
        <authorList>
            <person name="Zhang J."/>
            <person name="Kudrna D."/>
            <person name="Lee S."/>
            <person name="Talag J."/>
            <person name="Welchert J."/>
            <person name="Wing R.A."/>
        </authorList>
    </citation>
    <scope>NUCLEOTIDE SEQUENCE [LARGE SCALE GENOMIC DNA]</scope>
    <source>
        <strain evidence="3">cv. OR44</strain>
    </source>
</reference>
<evidence type="ECO:0000313" key="4">
    <source>
        <dbReference type="Proteomes" id="UP000008021"/>
    </source>
</evidence>
<organism evidence="3">
    <name type="scientific">Oryza meridionalis</name>
    <dbReference type="NCBI Taxonomy" id="40149"/>
    <lineage>
        <taxon>Eukaryota</taxon>
        <taxon>Viridiplantae</taxon>
        <taxon>Streptophyta</taxon>
        <taxon>Embryophyta</taxon>
        <taxon>Tracheophyta</taxon>
        <taxon>Spermatophyta</taxon>
        <taxon>Magnoliopsida</taxon>
        <taxon>Liliopsida</taxon>
        <taxon>Poales</taxon>
        <taxon>Poaceae</taxon>
        <taxon>BOP clade</taxon>
        <taxon>Oryzoideae</taxon>
        <taxon>Oryzeae</taxon>
        <taxon>Oryzinae</taxon>
        <taxon>Oryza</taxon>
    </lineage>
</organism>
<feature type="compositionally biased region" description="Pro residues" evidence="2">
    <location>
        <begin position="147"/>
        <end position="157"/>
    </location>
</feature>
<sequence>MPTIRERRRYCWSAIGTTCGLHNLIQCCLDANDEGEEALLLVGTTCSSDNMEVSLREEEEGEGDKFEEELFGGELKWRKREVETQYEICSARSSAILRRRRRRRRVLDCCLPRKVKFQLPRLGSIRKQEEAAMLRHLKSAAARSPVRSPPPPPPPSAPATRAEGFEEDEEEEEEESARAIAVNMFIANTVEFLNSFAAQCNDKLSLLHRKIVKLDSSLNLLEAKLRSIDDTNAFGHSTNQKAHGLFTQDGRFEPTNLLGLVMLDYATLAGRQCEE</sequence>
<dbReference type="GO" id="GO:0071203">
    <property type="term" value="C:WASH complex"/>
    <property type="evidence" value="ECO:0007669"/>
    <property type="project" value="InterPro"/>
</dbReference>
<dbReference type="Proteomes" id="UP000008021">
    <property type="component" value="Chromosome 4"/>
</dbReference>
<reference evidence="3" key="1">
    <citation type="submission" date="2015-04" db="UniProtKB">
        <authorList>
            <consortium name="EnsemblPlants"/>
        </authorList>
    </citation>
    <scope>IDENTIFICATION</scope>
</reference>
<evidence type="ECO:0000256" key="1">
    <source>
        <dbReference type="ARBA" id="ARBA00006290"/>
    </source>
</evidence>
<dbReference type="PANTHER" id="PTHR13015">
    <property type="entry name" value="PROTEIN AD-016-RELATED"/>
    <property type="match status" value="1"/>
</dbReference>
<dbReference type="Gramene" id="OMERI04G06180.1">
    <property type="protein sequence ID" value="OMERI04G06180.1"/>
    <property type="gene ID" value="OMERI04G06180"/>
</dbReference>
<feature type="region of interest" description="Disordered" evidence="2">
    <location>
        <begin position="139"/>
        <end position="173"/>
    </location>
</feature>
<dbReference type="HOGENOM" id="CLU_088386_0_0_1"/>
<keyword evidence="4" id="KW-1185">Reference proteome</keyword>
<dbReference type="eggNOG" id="ENOG502SFTN">
    <property type="taxonomic scope" value="Eukaryota"/>
</dbReference>
<evidence type="ECO:0000313" key="3">
    <source>
        <dbReference type="EnsemblPlants" id="OMERI04G06180.1"/>
    </source>
</evidence>
<dbReference type="InterPro" id="IPR019309">
    <property type="entry name" value="WASHC3"/>
</dbReference>
<dbReference type="AlphaFoldDB" id="A0A0E0DC85"/>
<dbReference type="Pfam" id="PF10152">
    <property type="entry name" value="CCDC53"/>
    <property type="match status" value="1"/>
</dbReference>
<dbReference type="Gene3D" id="1.20.5.110">
    <property type="match status" value="1"/>
</dbReference>
<dbReference type="STRING" id="40149.A0A0E0DC85"/>
<comment type="similarity">
    <text evidence="1">Belongs to the CCDC53 family.</text>
</comment>
<evidence type="ECO:0000256" key="2">
    <source>
        <dbReference type="SAM" id="MobiDB-lite"/>
    </source>
</evidence>
<proteinExistence type="inferred from homology"/>
<dbReference type="GO" id="GO:0006887">
    <property type="term" value="P:exocytosis"/>
    <property type="evidence" value="ECO:0007669"/>
    <property type="project" value="TreeGrafter"/>
</dbReference>
<dbReference type="GO" id="GO:0030041">
    <property type="term" value="P:actin filament polymerization"/>
    <property type="evidence" value="ECO:0007669"/>
    <property type="project" value="TreeGrafter"/>
</dbReference>
<protein>
    <submittedName>
        <fullName evidence="3">Uncharacterized protein</fullName>
    </submittedName>
</protein>
<dbReference type="EnsemblPlants" id="OMERI04G06180.1">
    <property type="protein sequence ID" value="OMERI04G06180.1"/>
    <property type="gene ID" value="OMERI04G06180"/>
</dbReference>